<evidence type="ECO:0000313" key="9">
    <source>
        <dbReference type="Proteomes" id="UP000480164"/>
    </source>
</evidence>
<dbReference type="KEGG" id="erwi:GN242_09285"/>
<name>A0A6I6EM62_9GAMM</name>
<dbReference type="EMBL" id="CP046509">
    <property type="protein sequence ID" value="QGU87396.1"/>
    <property type="molecule type" value="Genomic_DNA"/>
</dbReference>
<organism evidence="7 8">
    <name type="scientific">Erwinia sorbitola</name>
    <dbReference type="NCBI Taxonomy" id="2681984"/>
    <lineage>
        <taxon>Bacteria</taxon>
        <taxon>Pseudomonadati</taxon>
        <taxon>Pseudomonadota</taxon>
        <taxon>Gammaproteobacteria</taxon>
        <taxon>Enterobacterales</taxon>
        <taxon>Erwiniaceae</taxon>
        <taxon>Erwinia</taxon>
    </lineage>
</organism>
<keyword evidence="2 5" id="KW-0812">Transmembrane</keyword>
<dbReference type="EMBL" id="WLZX01000001">
    <property type="protein sequence ID" value="MTD26066.1"/>
    <property type="molecule type" value="Genomic_DNA"/>
</dbReference>
<feature type="transmembrane region" description="Helical" evidence="5">
    <location>
        <begin position="26"/>
        <end position="44"/>
    </location>
</feature>
<keyword evidence="3 5" id="KW-1133">Transmembrane helix</keyword>
<keyword evidence="1" id="KW-1003">Cell membrane</keyword>
<evidence type="ECO:0000313" key="8">
    <source>
        <dbReference type="Proteomes" id="UP000424752"/>
    </source>
</evidence>
<evidence type="ECO:0000313" key="7">
    <source>
        <dbReference type="EMBL" id="QGU87396.1"/>
    </source>
</evidence>
<evidence type="ECO:0000256" key="4">
    <source>
        <dbReference type="ARBA" id="ARBA00023136"/>
    </source>
</evidence>
<accession>A0A6I6EM62</accession>
<dbReference type="RefSeq" id="WP_156287338.1">
    <property type="nucleotide sequence ID" value="NZ_CP046509.1"/>
</dbReference>
<keyword evidence="9" id="KW-1185">Reference proteome</keyword>
<evidence type="ECO:0000256" key="5">
    <source>
        <dbReference type="SAM" id="Phobius"/>
    </source>
</evidence>
<feature type="transmembrane region" description="Helical" evidence="5">
    <location>
        <begin position="56"/>
        <end position="77"/>
    </location>
</feature>
<evidence type="ECO:0000256" key="3">
    <source>
        <dbReference type="ARBA" id="ARBA00022989"/>
    </source>
</evidence>
<keyword evidence="4 5" id="KW-0472">Membrane</keyword>
<sequence length="78" mass="8887">MITSILPATSPITELVFGDSLFFPPLFKPVLLGFFFWLLLHPLLRDWMYSGEIWHPTLLDLSLFILCIAAALGLLIIR</sequence>
<evidence type="ECO:0000313" key="6">
    <source>
        <dbReference type="EMBL" id="MTD26066.1"/>
    </source>
</evidence>
<dbReference type="Pfam" id="PF07869">
    <property type="entry name" value="DUF1656"/>
    <property type="match status" value="1"/>
</dbReference>
<evidence type="ECO:0000256" key="2">
    <source>
        <dbReference type="ARBA" id="ARBA00022692"/>
    </source>
</evidence>
<accession>A0A6L6GKF3</accession>
<proteinExistence type="predicted"/>
<reference evidence="6 9" key="1">
    <citation type="submission" date="2019-11" db="EMBL/GenBank/DDBJ databases">
        <title>Erwinia sp. nov., isolated from feces of birds in Tibet plateau of China.</title>
        <authorList>
            <person name="Ge Y."/>
        </authorList>
    </citation>
    <scope>NUCLEOTIDE SEQUENCE [LARGE SCALE GENOMIC DNA]</scope>
    <source>
        <strain evidence="6 9">J316</strain>
    </source>
</reference>
<evidence type="ECO:0000256" key="1">
    <source>
        <dbReference type="ARBA" id="ARBA00022475"/>
    </source>
</evidence>
<dbReference type="Proteomes" id="UP000424752">
    <property type="component" value="Chromosome"/>
</dbReference>
<dbReference type="Proteomes" id="UP000480164">
    <property type="component" value="Unassembled WGS sequence"/>
</dbReference>
<protein>
    <submittedName>
        <fullName evidence="7">DUF1656 domain-containing protein</fullName>
    </submittedName>
</protein>
<reference evidence="7 8" key="2">
    <citation type="submission" date="2019-12" db="EMBL/GenBank/DDBJ databases">
        <title>Erwinia sp. nov., isolated from droppings of birds in the Qinghai-Tiebt plateau of China.</title>
        <authorList>
            <person name="Ge Y."/>
        </authorList>
    </citation>
    <scope>NUCLEOTIDE SEQUENCE [LARGE SCALE GENOMIC DNA]</scope>
    <source>
        <strain evidence="7 8">J780</strain>
    </source>
</reference>
<gene>
    <name evidence="6" type="ORF">GK011_03790</name>
    <name evidence="7" type="ORF">GN242_09285</name>
</gene>
<dbReference type="InterPro" id="IPR012451">
    <property type="entry name" value="DUF1656"/>
</dbReference>
<dbReference type="AlphaFoldDB" id="A0A6I6EM62"/>